<name>A0A820LJN3_9BILA</name>
<proteinExistence type="predicted"/>
<feature type="non-terminal residue" evidence="2">
    <location>
        <position position="145"/>
    </location>
</feature>
<accession>A0A820LJN3</accession>
<evidence type="ECO:0000313" key="2">
    <source>
        <dbReference type="EMBL" id="CAF4358496.1"/>
    </source>
</evidence>
<feature type="region of interest" description="Disordered" evidence="1">
    <location>
        <begin position="1"/>
        <end position="28"/>
    </location>
</feature>
<reference evidence="2" key="1">
    <citation type="submission" date="2021-02" db="EMBL/GenBank/DDBJ databases">
        <authorList>
            <person name="Nowell W R."/>
        </authorList>
    </citation>
    <scope>NUCLEOTIDE SEQUENCE</scope>
</reference>
<gene>
    <name evidence="2" type="ORF">OKA104_LOCUS49192</name>
</gene>
<protein>
    <submittedName>
        <fullName evidence="2">Uncharacterized protein</fullName>
    </submittedName>
</protein>
<dbReference type="AlphaFoldDB" id="A0A820LJN3"/>
<evidence type="ECO:0000313" key="3">
    <source>
        <dbReference type="Proteomes" id="UP000663881"/>
    </source>
</evidence>
<dbReference type="EMBL" id="CAJOAY010022563">
    <property type="protein sequence ID" value="CAF4358496.1"/>
    <property type="molecule type" value="Genomic_DNA"/>
</dbReference>
<dbReference type="Proteomes" id="UP000663881">
    <property type="component" value="Unassembled WGS sequence"/>
</dbReference>
<evidence type="ECO:0000256" key="1">
    <source>
        <dbReference type="SAM" id="MobiDB-lite"/>
    </source>
</evidence>
<sequence>TDKTDINHQKIKSRQQSPAPPYAPPIDKRYRTLTEVSVHPQMQSTVQQNTDQLPDISQPIATGEIYTNHHRIQVEPTNEVKRITSPLSIKSQQIIDLQPNITVQYQRLNSPIIKDPLNEAYIDRDHIHTQLLTVERTHTNDNDNV</sequence>
<comment type="caution">
    <text evidence="2">The sequence shown here is derived from an EMBL/GenBank/DDBJ whole genome shotgun (WGS) entry which is preliminary data.</text>
</comment>
<organism evidence="2 3">
    <name type="scientific">Adineta steineri</name>
    <dbReference type="NCBI Taxonomy" id="433720"/>
    <lineage>
        <taxon>Eukaryota</taxon>
        <taxon>Metazoa</taxon>
        <taxon>Spiralia</taxon>
        <taxon>Gnathifera</taxon>
        <taxon>Rotifera</taxon>
        <taxon>Eurotatoria</taxon>
        <taxon>Bdelloidea</taxon>
        <taxon>Adinetida</taxon>
        <taxon>Adinetidae</taxon>
        <taxon>Adineta</taxon>
    </lineage>
</organism>
<feature type="non-terminal residue" evidence="2">
    <location>
        <position position="1"/>
    </location>
</feature>